<evidence type="ECO:0000313" key="2">
    <source>
        <dbReference type="EMBL" id="OLY84306.1"/>
    </source>
</evidence>
<protein>
    <submittedName>
        <fullName evidence="2">Uncharacterized protein</fullName>
    </submittedName>
</protein>
<name>A0A1R0H5B9_9FUNG</name>
<accession>A0A1R0H5B9</accession>
<dbReference type="AlphaFoldDB" id="A0A1R0H5B9"/>
<keyword evidence="3" id="KW-1185">Reference proteome</keyword>
<reference evidence="2 3" key="1">
    <citation type="journal article" date="2016" name="Mol. Biol. Evol.">
        <title>Genome-Wide Survey of Gut Fungi (Harpellales) Reveals the First Horizontally Transferred Ubiquitin Gene from a Mosquito Host.</title>
        <authorList>
            <person name="Wang Y."/>
            <person name="White M.M."/>
            <person name="Kvist S."/>
            <person name="Moncalvo J.M."/>
        </authorList>
    </citation>
    <scope>NUCLEOTIDE SEQUENCE [LARGE SCALE GENOMIC DNA]</scope>
    <source>
        <strain evidence="2 3">ALG-7-W6</strain>
    </source>
</reference>
<evidence type="ECO:0000256" key="1">
    <source>
        <dbReference type="SAM" id="MobiDB-lite"/>
    </source>
</evidence>
<feature type="region of interest" description="Disordered" evidence="1">
    <location>
        <begin position="49"/>
        <end position="76"/>
    </location>
</feature>
<dbReference type="EMBL" id="LSSL01000545">
    <property type="protein sequence ID" value="OLY84306.1"/>
    <property type="molecule type" value="Genomic_DNA"/>
</dbReference>
<comment type="caution">
    <text evidence="2">The sequence shown here is derived from an EMBL/GenBank/DDBJ whole genome shotgun (WGS) entry which is preliminary data.</text>
</comment>
<dbReference type="Proteomes" id="UP000187455">
    <property type="component" value="Unassembled WGS sequence"/>
</dbReference>
<evidence type="ECO:0000313" key="3">
    <source>
        <dbReference type="Proteomes" id="UP000187455"/>
    </source>
</evidence>
<gene>
    <name evidence="2" type="ORF">AYI68_g1531</name>
</gene>
<organism evidence="2 3">
    <name type="scientific">Smittium mucronatum</name>
    <dbReference type="NCBI Taxonomy" id="133383"/>
    <lineage>
        <taxon>Eukaryota</taxon>
        <taxon>Fungi</taxon>
        <taxon>Fungi incertae sedis</taxon>
        <taxon>Zoopagomycota</taxon>
        <taxon>Kickxellomycotina</taxon>
        <taxon>Harpellomycetes</taxon>
        <taxon>Harpellales</taxon>
        <taxon>Legeriomycetaceae</taxon>
        <taxon>Smittium</taxon>
    </lineage>
</organism>
<proteinExistence type="predicted"/>
<sequence>MGFLIMSNFPKELEDEVDIFIWIINKITSRNFLRQDNIEFEPHHYTRTKQAVNRCTPPSPVTNSNEPGFVKPPDNEKNKIIKECSEEKDIDLPESAASNLEKILDNDPL</sequence>